<evidence type="ECO:0000313" key="5">
    <source>
        <dbReference type="Proteomes" id="UP000281468"/>
    </source>
</evidence>
<feature type="region of interest" description="Disordered" evidence="1">
    <location>
        <begin position="416"/>
        <end position="459"/>
    </location>
</feature>
<dbReference type="PANTHER" id="PTHR41677:SF1">
    <property type="entry name" value="FE2OG DIOXYGENASE DOMAIN-CONTAINING PROTEIN"/>
    <property type="match status" value="1"/>
</dbReference>
<accession>A0A3M7H8P1</accession>
<dbReference type="PANTHER" id="PTHR41677">
    <property type="entry name" value="YALI0B19030P"/>
    <property type="match status" value="1"/>
</dbReference>
<evidence type="ECO:0000313" key="3">
    <source>
        <dbReference type="EMBL" id="RMZ09719.1"/>
    </source>
</evidence>
<evidence type="ECO:0000256" key="1">
    <source>
        <dbReference type="SAM" id="MobiDB-lite"/>
    </source>
</evidence>
<dbReference type="Proteomes" id="UP000269539">
    <property type="component" value="Unassembled WGS sequence"/>
</dbReference>
<dbReference type="EMBL" id="QWIO01000088">
    <property type="protein sequence ID" value="RMZ09719.1"/>
    <property type="molecule type" value="Genomic_DNA"/>
</dbReference>
<dbReference type="AlphaFoldDB" id="A0A3M7H8P1"/>
<gene>
    <name evidence="2" type="ORF">D0862_05199</name>
    <name evidence="3" type="ORF">D0864_01439</name>
</gene>
<organism evidence="3 4">
    <name type="scientific">Hortaea werneckii</name>
    <name type="common">Black yeast</name>
    <name type="synonym">Cladosporium werneckii</name>
    <dbReference type="NCBI Taxonomy" id="91943"/>
    <lineage>
        <taxon>Eukaryota</taxon>
        <taxon>Fungi</taxon>
        <taxon>Dikarya</taxon>
        <taxon>Ascomycota</taxon>
        <taxon>Pezizomycotina</taxon>
        <taxon>Dothideomycetes</taxon>
        <taxon>Dothideomycetidae</taxon>
        <taxon>Mycosphaerellales</taxon>
        <taxon>Teratosphaeriaceae</taxon>
        <taxon>Hortaea</taxon>
    </lineage>
</organism>
<proteinExistence type="predicted"/>
<name>A0A3M7H8P1_HORWE</name>
<sequence>MNRYFEHLSFDSAFRQLTICPVLAISLFASSIILDSTCCLRTPSNIANQIAAAATNHSSDFNVHKQKMATAAVASQPPMPTGPVTAPTFKPIINNAATKRKLEKAEFDPKQHLAYKEPESILSMENIGYSKDTGVSPMAVSQPFKLFSDECIQKFRDEVLSEETVKNCSRESTLAACQVRGYAPRYAPFIHDAWHSEETLSIISKIAGVDLIPCMDYEVGHVNISVKSGQQAADERAAVEREQKSYAEDEGIAGCPWEDDKPVVGWHNDSYPFVCVTMLSDCTDMVGGETALRKPNGEIMKVRGPQMGCAVVMQGRYITHQALRALGAQERITMVTSFRPKSPFLADDSVLTTVRGISDLSELYYEFGRYRLEIMEERIRAQLKKLRDRHDAGKKTDTKALKAFLEESERFIRHTNTEMVPEEDVVPGEQPEMDFPNEKLPTPQTESEDEREAKRARTQ</sequence>
<protein>
    <recommendedName>
        <fullName evidence="6">Fe2OG dioxygenase domain-containing protein</fullName>
    </recommendedName>
</protein>
<comment type="caution">
    <text evidence="3">The sequence shown here is derived from an EMBL/GenBank/DDBJ whole genome shotgun (WGS) entry which is preliminary data.</text>
</comment>
<evidence type="ECO:0000313" key="4">
    <source>
        <dbReference type="Proteomes" id="UP000269539"/>
    </source>
</evidence>
<dbReference type="VEuPathDB" id="FungiDB:BTJ68_04317"/>
<reference evidence="4 5" key="1">
    <citation type="journal article" date="2018" name="BMC Genomics">
        <title>Genomic evidence for intraspecific hybridization in a clonal and extremely halotolerant yeast.</title>
        <authorList>
            <person name="Gostincar C."/>
            <person name="Stajich J.E."/>
            <person name="Zupancic J."/>
            <person name="Zalar P."/>
            <person name="Gunde-Cimerman N."/>
        </authorList>
    </citation>
    <scope>NUCLEOTIDE SEQUENCE [LARGE SCALE GENOMIC DNA]</scope>
    <source>
        <strain evidence="3 4">EXF-10513</strain>
        <strain evidence="2 5">EXF-171</strain>
    </source>
</reference>
<dbReference type="EMBL" id="QWIQ01000134">
    <property type="protein sequence ID" value="RMZ04776.1"/>
    <property type="molecule type" value="Genomic_DNA"/>
</dbReference>
<evidence type="ECO:0008006" key="6">
    <source>
        <dbReference type="Google" id="ProtNLM"/>
    </source>
</evidence>
<dbReference type="Proteomes" id="UP000281468">
    <property type="component" value="Unassembled WGS sequence"/>
</dbReference>
<evidence type="ECO:0000313" key="2">
    <source>
        <dbReference type="EMBL" id="RMZ04776.1"/>
    </source>
</evidence>